<gene>
    <name evidence="3" type="ORF">H9892_05325</name>
</gene>
<dbReference type="AlphaFoldDB" id="A0A9D1Q208"/>
<proteinExistence type="predicted"/>
<dbReference type="EMBL" id="DXHS01000083">
    <property type="protein sequence ID" value="HIW02743.1"/>
    <property type="molecule type" value="Genomic_DNA"/>
</dbReference>
<feature type="non-terminal residue" evidence="3">
    <location>
        <position position="158"/>
    </location>
</feature>
<comment type="caution">
    <text evidence="3">The sequence shown here is derived from an EMBL/GenBank/DDBJ whole genome shotgun (WGS) entry which is preliminary data.</text>
</comment>
<sequence>MIVDKKRKSVFIKILGIALFLAFIVGAAIVIYRIPDEKISDILLTIISAIIGGALTLIGVAWTIRNGAKERERVENRREKERAEEEKKKAKPYFTFCMMQQGNYDITNKMVCFEDIETLMLRQASAIIKNSNNSVFTIEQLYHDGKWYAILANNVVLP</sequence>
<reference evidence="3" key="2">
    <citation type="submission" date="2021-04" db="EMBL/GenBank/DDBJ databases">
        <authorList>
            <person name="Gilroy R."/>
        </authorList>
    </citation>
    <scope>NUCLEOTIDE SEQUENCE</scope>
    <source>
        <strain evidence="3">12435</strain>
    </source>
</reference>
<keyword evidence="2" id="KW-0472">Membrane</keyword>
<name>A0A9D1Q208_9FIRM</name>
<organism evidence="3 4">
    <name type="scientific">Candidatus Protoclostridium stercorigallinarum</name>
    <dbReference type="NCBI Taxonomy" id="2838741"/>
    <lineage>
        <taxon>Bacteria</taxon>
        <taxon>Bacillati</taxon>
        <taxon>Bacillota</taxon>
        <taxon>Clostridia</taxon>
        <taxon>Candidatus Protoclostridium</taxon>
    </lineage>
</organism>
<evidence type="ECO:0000313" key="3">
    <source>
        <dbReference type="EMBL" id="HIW02743.1"/>
    </source>
</evidence>
<feature type="coiled-coil region" evidence="1">
    <location>
        <begin position="64"/>
        <end position="91"/>
    </location>
</feature>
<evidence type="ECO:0000256" key="2">
    <source>
        <dbReference type="SAM" id="Phobius"/>
    </source>
</evidence>
<evidence type="ECO:0000256" key="1">
    <source>
        <dbReference type="SAM" id="Coils"/>
    </source>
</evidence>
<feature type="transmembrane region" description="Helical" evidence="2">
    <location>
        <begin position="12"/>
        <end position="32"/>
    </location>
</feature>
<evidence type="ECO:0000313" key="4">
    <source>
        <dbReference type="Proteomes" id="UP000823990"/>
    </source>
</evidence>
<accession>A0A9D1Q208</accession>
<keyword evidence="2" id="KW-1133">Transmembrane helix</keyword>
<dbReference type="Proteomes" id="UP000823990">
    <property type="component" value="Unassembled WGS sequence"/>
</dbReference>
<protein>
    <submittedName>
        <fullName evidence="3">Uncharacterized protein</fullName>
    </submittedName>
</protein>
<reference evidence="3" key="1">
    <citation type="journal article" date="2021" name="PeerJ">
        <title>Extensive microbial diversity within the chicken gut microbiome revealed by metagenomics and culture.</title>
        <authorList>
            <person name="Gilroy R."/>
            <person name="Ravi A."/>
            <person name="Getino M."/>
            <person name="Pursley I."/>
            <person name="Horton D.L."/>
            <person name="Alikhan N.F."/>
            <person name="Baker D."/>
            <person name="Gharbi K."/>
            <person name="Hall N."/>
            <person name="Watson M."/>
            <person name="Adriaenssens E.M."/>
            <person name="Foster-Nyarko E."/>
            <person name="Jarju S."/>
            <person name="Secka A."/>
            <person name="Antonio M."/>
            <person name="Oren A."/>
            <person name="Chaudhuri R.R."/>
            <person name="La Ragione R."/>
            <person name="Hildebrand F."/>
            <person name="Pallen M.J."/>
        </authorList>
    </citation>
    <scope>NUCLEOTIDE SEQUENCE</scope>
    <source>
        <strain evidence="3">12435</strain>
    </source>
</reference>
<keyword evidence="2" id="KW-0812">Transmembrane</keyword>
<keyword evidence="1" id="KW-0175">Coiled coil</keyword>
<feature type="transmembrane region" description="Helical" evidence="2">
    <location>
        <begin position="44"/>
        <end position="64"/>
    </location>
</feature>